<evidence type="ECO:0000256" key="3">
    <source>
        <dbReference type="ARBA" id="ARBA00022833"/>
    </source>
</evidence>
<organism evidence="6 7">
    <name type="scientific">Teladorsagia circumcincta</name>
    <name type="common">Brown stomach worm</name>
    <name type="synonym">Ostertagia circumcincta</name>
    <dbReference type="NCBI Taxonomy" id="45464"/>
    <lineage>
        <taxon>Eukaryota</taxon>
        <taxon>Metazoa</taxon>
        <taxon>Ecdysozoa</taxon>
        <taxon>Nematoda</taxon>
        <taxon>Chromadorea</taxon>
        <taxon>Rhabditida</taxon>
        <taxon>Rhabditina</taxon>
        <taxon>Rhabditomorpha</taxon>
        <taxon>Strongyloidea</taxon>
        <taxon>Trichostrongylidae</taxon>
        <taxon>Teladorsagia</taxon>
    </lineage>
</organism>
<evidence type="ECO:0000313" key="7">
    <source>
        <dbReference type="Proteomes" id="UP000230423"/>
    </source>
</evidence>
<dbReference type="PANTHER" id="PTHR46465">
    <property type="entry name" value="LATERAL SIGNALING TARGET PROTEIN 2 HOMOLOG"/>
    <property type="match status" value="1"/>
</dbReference>
<accession>A0A2G9UEL7</accession>
<dbReference type="Pfam" id="PF01363">
    <property type="entry name" value="FYVE"/>
    <property type="match status" value="1"/>
</dbReference>
<evidence type="ECO:0000256" key="4">
    <source>
        <dbReference type="PROSITE-ProRule" id="PRU00091"/>
    </source>
</evidence>
<dbReference type="PANTHER" id="PTHR46465:SF2">
    <property type="entry name" value="LATERAL SIGNALING TARGET PROTEIN 2 HOMOLOG"/>
    <property type="match status" value="1"/>
</dbReference>
<gene>
    <name evidence="6" type="ORF">TELCIR_09522</name>
</gene>
<dbReference type="PROSITE" id="PS50178">
    <property type="entry name" value="ZF_FYVE"/>
    <property type="match status" value="1"/>
</dbReference>
<sequence length="286" mass="31758">MCISLQVEKILCTGEVQITEEKDAFTMEAFRSNADGCKSCIADEDTYEGSITAEDDNPDYVGTGCEGAATEEEDGSQSRCTASFSLQNEMGNCSAEPCMSPVAHELRSKFQSADDLIHRLFVCISGVADQLQTNYSSEVRKVLKLTLQPTEVIPVYEINGQTASNPENEEETGIEAQEALPLPSFIGVRWVPDEDCEQCTACSAAFTVVRRRHHCRNCGRIFCHRCSRNSIRIPELGYDRRVSFPLKFTSWRTGASWDANLNYTIKSINQSVQRDDGYCAVLLAIT</sequence>
<dbReference type="InterPro" id="IPR013083">
    <property type="entry name" value="Znf_RING/FYVE/PHD"/>
</dbReference>
<dbReference type="Proteomes" id="UP000230423">
    <property type="component" value="Unassembled WGS sequence"/>
</dbReference>
<proteinExistence type="predicted"/>
<dbReference type="GO" id="GO:0031901">
    <property type="term" value="C:early endosome membrane"/>
    <property type="evidence" value="ECO:0007669"/>
    <property type="project" value="TreeGrafter"/>
</dbReference>
<keyword evidence="7" id="KW-1185">Reference proteome</keyword>
<dbReference type="InterPro" id="IPR011011">
    <property type="entry name" value="Znf_FYVE_PHD"/>
</dbReference>
<evidence type="ECO:0000259" key="5">
    <source>
        <dbReference type="PROSITE" id="PS50178"/>
    </source>
</evidence>
<name>A0A2G9UEL7_TELCI</name>
<evidence type="ECO:0000256" key="2">
    <source>
        <dbReference type="ARBA" id="ARBA00022771"/>
    </source>
</evidence>
<evidence type="ECO:0000313" key="6">
    <source>
        <dbReference type="EMBL" id="PIO68677.1"/>
    </source>
</evidence>
<dbReference type="AlphaFoldDB" id="A0A2G9UEL7"/>
<dbReference type="InterPro" id="IPR017455">
    <property type="entry name" value="Znf_FYVE-rel"/>
</dbReference>
<feature type="domain" description="FYVE-type" evidence="5">
    <location>
        <begin position="193"/>
        <end position="242"/>
    </location>
</feature>
<dbReference type="InterPro" id="IPR000306">
    <property type="entry name" value="Znf_FYVE"/>
</dbReference>
<evidence type="ECO:0000256" key="1">
    <source>
        <dbReference type="ARBA" id="ARBA00022723"/>
    </source>
</evidence>
<dbReference type="SMART" id="SM00064">
    <property type="entry name" value="FYVE"/>
    <property type="match status" value="1"/>
</dbReference>
<dbReference type="Gene3D" id="3.30.40.10">
    <property type="entry name" value="Zinc/RING finger domain, C3HC4 (zinc finger)"/>
    <property type="match status" value="1"/>
</dbReference>
<dbReference type="InterPro" id="IPR051118">
    <property type="entry name" value="LST-2"/>
</dbReference>
<keyword evidence="2 4" id="KW-0863">Zinc-finger</keyword>
<dbReference type="OrthoDB" id="20035at2759"/>
<dbReference type="SUPFAM" id="SSF57903">
    <property type="entry name" value="FYVE/PHD zinc finger"/>
    <property type="match status" value="1"/>
</dbReference>
<dbReference type="GO" id="GO:0008270">
    <property type="term" value="F:zinc ion binding"/>
    <property type="evidence" value="ECO:0007669"/>
    <property type="project" value="UniProtKB-KW"/>
</dbReference>
<keyword evidence="3" id="KW-0862">Zinc</keyword>
<dbReference type="EMBL" id="KZ346982">
    <property type="protein sequence ID" value="PIO68677.1"/>
    <property type="molecule type" value="Genomic_DNA"/>
</dbReference>
<reference evidence="6 7" key="1">
    <citation type="submission" date="2015-09" db="EMBL/GenBank/DDBJ databases">
        <title>Draft genome of the parasitic nematode Teladorsagia circumcincta isolate WARC Sus (inbred).</title>
        <authorList>
            <person name="Mitreva M."/>
        </authorList>
    </citation>
    <scope>NUCLEOTIDE SEQUENCE [LARGE SCALE GENOMIC DNA]</scope>
    <source>
        <strain evidence="6 7">S</strain>
    </source>
</reference>
<keyword evidence="1" id="KW-0479">Metal-binding</keyword>
<protein>
    <submittedName>
        <fullName evidence="6">FYVE zinc finger</fullName>
    </submittedName>
</protein>